<dbReference type="SUPFAM" id="SSF54060">
    <property type="entry name" value="His-Me finger endonucleases"/>
    <property type="match status" value="1"/>
</dbReference>
<organism evidence="2 3">
    <name type="scientific">Klebsiella pneumoniae</name>
    <dbReference type="NCBI Taxonomy" id="573"/>
    <lineage>
        <taxon>Bacteria</taxon>
        <taxon>Pseudomonadati</taxon>
        <taxon>Pseudomonadota</taxon>
        <taxon>Gammaproteobacteria</taxon>
        <taxon>Enterobacterales</taxon>
        <taxon>Enterobacteriaceae</taxon>
        <taxon>Klebsiella/Raoultella group</taxon>
        <taxon>Klebsiella</taxon>
        <taxon>Klebsiella pneumoniae complex</taxon>
    </lineage>
</organism>
<evidence type="ECO:0000313" key="3">
    <source>
        <dbReference type="Proteomes" id="UP000250675"/>
    </source>
</evidence>
<dbReference type="GO" id="GO:0016788">
    <property type="term" value="F:hydrolase activity, acting on ester bonds"/>
    <property type="evidence" value="ECO:0007669"/>
    <property type="project" value="InterPro"/>
</dbReference>
<reference evidence="2 3" key="1">
    <citation type="submission" date="2018-06" db="EMBL/GenBank/DDBJ databases">
        <authorList>
            <consortium name="Pathogen Informatics"/>
            <person name="Doyle S."/>
        </authorList>
    </citation>
    <scope>NUCLEOTIDE SEQUENCE [LARGE SCALE GENOMIC DNA]</scope>
    <source>
        <strain evidence="2 3">NCTC9645</strain>
    </source>
</reference>
<dbReference type="AlphaFoldDB" id="A0A2X1Q2G8"/>
<dbReference type="EMBL" id="UASO01000001">
    <property type="protein sequence ID" value="SPX50582.1"/>
    <property type="molecule type" value="Genomic_DNA"/>
</dbReference>
<accession>A0A2X1Q2G8</accession>
<feature type="domain" description="HNH nuclease" evidence="1">
    <location>
        <begin position="64"/>
        <end position="112"/>
    </location>
</feature>
<dbReference type="SMART" id="SM00507">
    <property type="entry name" value="HNHc"/>
    <property type="match status" value="1"/>
</dbReference>
<dbReference type="Proteomes" id="UP000250675">
    <property type="component" value="Unassembled WGS sequence"/>
</dbReference>
<name>A0A2X1Q2G8_KLEPN</name>
<dbReference type="InterPro" id="IPR010902">
    <property type="entry name" value="NUMOD4"/>
</dbReference>
<dbReference type="Gene3D" id="3.90.75.20">
    <property type="match status" value="1"/>
</dbReference>
<evidence type="ECO:0000313" key="2">
    <source>
        <dbReference type="EMBL" id="SPX50582.1"/>
    </source>
</evidence>
<proteinExistence type="predicted"/>
<protein>
    <submittedName>
        <fullName evidence="2">NUMOD4 motif</fullName>
    </submittedName>
</protein>
<dbReference type="InterPro" id="IPR044925">
    <property type="entry name" value="His-Me_finger_sf"/>
</dbReference>
<sequence>MKFLPVVGWEGIYQVNECGDVISLPRVILRRDGTKQRFNGGPLKQFLNTNGYCVVRLSDASNGRREIARVHRLVAEAFLPNPYGKPEVNHIDGNKANPHLINLEWVTPQENRKHAWEAGLRNRSHLPAYKGEMQANSKLNNQSVSEIRMLRGLGASFGSLAKMFNVSKRTIRRVVSGESWSHVSLPAAPQEVGDALSSAVLVRTCTKHLSLQKASFRN</sequence>
<evidence type="ECO:0000259" key="1">
    <source>
        <dbReference type="SMART" id="SM00507"/>
    </source>
</evidence>
<dbReference type="InterPro" id="IPR003615">
    <property type="entry name" value="HNH_nuc"/>
</dbReference>
<gene>
    <name evidence="2" type="ORF">NCTC9645_00080</name>
</gene>
<dbReference type="Pfam" id="PF07463">
    <property type="entry name" value="NUMOD4"/>
    <property type="match status" value="1"/>
</dbReference>
<dbReference type="Pfam" id="PF13392">
    <property type="entry name" value="HNH_3"/>
    <property type="match status" value="1"/>
</dbReference>